<evidence type="ECO:0000313" key="2">
    <source>
        <dbReference type="Proteomes" id="UP000807353"/>
    </source>
</evidence>
<proteinExistence type="predicted"/>
<protein>
    <submittedName>
        <fullName evidence="1">Uncharacterized protein</fullName>
    </submittedName>
</protein>
<dbReference type="EMBL" id="MU150263">
    <property type="protein sequence ID" value="KAF9463381.1"/>
    <property type="molecule type" value="Genomic_DNA"/>
</dbReference>
<evidence type="ECO:0000313" key="1">
    <source>
        <dbReference type="EMBL" id="KAF9463381.1"/>
    </source>
</evidence>
<reference evidence="1" key="1">
    <citation type="submission" date="2020-11" db="EMBL/GenBank/DDBJ databases">
        <authorList>
            <consortium name="DOE Joint Genome Institute"/>
            <person name="Ahrendt S."/>
            <person name="Riley R."/>
            <person name="Andreopoulos W."/>
            <person name="Labutti K."/>
            <person name="Pangilinan J."/>
            <person name="Ruiz-Duenas F.J."/>
            <person name="Barrasa J.M."/>
            <person name="Sanchez-Garcia M."/>
            <person name="Camarero S."/>
            <person name="Miyauchi S."/>
            <person name="Serrano A."/>
            <person name="Linde D."/>
            <person name="Babiker R."/>
            <person name="Drula E."/>
            <person name="Ayuso-Fernandez I."/>
            <person name="Pacheco R."/>
            <person name="Padilla G."/>
            <person name="Ferreira P."/>
            <person name="Barriuso J."/>
            <person name="Kellner H."/>
            <person name="Castanera R."/>
            <person name="Alfaro M."/>
            <person name="Ramirez L."/>
            <person name="Pisabarro A.G."/>
            <person name="Kuo A."/>
            <person name="Tritt A."/>
            <person name="Lipzen A."/>
            <person name="He G."/>
            <person name="Yan M."/>
            <person name="Ng V."/>
            <person name="Cullen D."/>
            <person name="Martin F."/>
            <person name="Rosso M.-N."/>
            <person name="Henrissat B."/>
            <person name="Hibbett D."/>
            <person name="Martinez A.T."/>
            <person name="Grigoriev I.V."/>
        </authorList>
    </citation>
    <scope>NUCLEOTIDE SEQUENCE</scope>
    <source>
        <strain evidence="1">CBS 247.69</strain>
    </source>
</reference>
<organism evidence="1 2">
    <name type="scientific">Collybia nuda</name>
    <dbReference type="NCBI Taxonomy" id="64659"/>
    <lineage>
        <taxon>Eukaryota</taxon>
        <taxon>Fungi</taxon>
        <taxon>Dikarya</taxon>
        <taxon>Basidiomycota</taxon>
        <taxon>Agaricomycotina</taxon>
        <taxon>Agaricomycetes</taxon>
        <taxon>Agaricomycetidae</taxon>
        <taxon>Agaricales</taxon>
        <taxon>Tricholomatineae</taxon>
        <taxon>Clitocybaceae</taxon>
        <taxon>Collybia</taxon>
    </lineage>
</organism>
<sequence>MQSKGNDIVSFIGHAVKPPSSDDIVRSPVYGGGLHGEITMRLEDSSLDEPSTGE</sequence>
<gene>
    <name evidence="1" type="ORF">BDZ94DRAFT_1259215</name>
</gene>
<dbReference type="AlphaFoldDB" id="A0A9P5Y8S5"/>
<dbReference type="Proteomes" id="UP000807353">
    <property type="component" value="Unassembled WGS sequence"/>
</dbReference>
<accession>A0A9P5Y8S5</accession>
<comment type="caution">
    <text evidence="1">The sequence shown here is derived from an EMBL/GenBank/DDBJ whole genome shotgun (WGS) entry which is preliminary data.</text>
</comment>
<name>A0A9P5Y8S5_9AGAR</name>
<keyword evidence="2" id="KW-1185">Reference proteome</keyword>